<comment type="caution">
    <text evidence="3">The sequence shown here is derived from an EMBL/GenBank/DDBJ whole genome shotgun (WGS) entry which is preliminary data.</text>
</comment>
<accession>A0ABR7LNT5</accession>
<gene>
    <name evidence="3" type="ORF">HKK74_12895</name>
</gene>
<protein>
    <submittedName>
        <fullName evidence="3">Winged helix-turn-helix domain-containing protein</fullName>
    </submittedName>
</protein>
<dbReference type="Pfam" id="PF13592">
    <property type="entry name" value="HTH_33"/>
    <property type="match status" value="1"/>
</dbReference>
<dbReference type="InterPro" id="IPR025959">
    <property type="entry name" value="Winged_HTH_dom"/>
</dbReference>
<evidence type="ECO:0000313" key="3">
    <source>
        <dbReference type="EMBL" id="MBC6466395.1"/>
    </source>
</evidence>
<feature type="compositionally biased region" description="Basic residues" evidence="1">
    <location>
        <begin position="96"/>
        <end position="110"/>
    </location>
</feature>
<dbReference type="Proteomes" id="UP000805614">
    <property type="component" value="Unassembled WGS sequence"/>
</dbReference>
<dbReference type="RefSeq" id="WP_187243411.1">
    <property type="nucleotide sequence ID" value="NZ_BAAAOK010000009.1"/>
</dbReference>
<organism evidence="3 4">
    <name type="scientific">Actinomadura alba</name>
    <dbReference type="NCBI Taxonomy" id="406431"/>
    <lineage>
        <taxon>Bacteria</taxon>
        <taxon>Bacillati</taxon>
        <taxon>Actinomycetota</taxon>
        <taxon>Actinomycetes</taxon>
        <taxon>Streptosporangiales</taxon>
        <taxon>Thermomonosporaceae</taxon>
        <taxon>Actinomadura</taxon>
    </lineage>
</organism>
<name>A0ABR7LNT5_9ACTN</name>
<dbReference type="EMBL" id="JABVEC010000008">
    <property type="protein sequence ID" value="MBC6466395.1"/>
    <property type="molecule type" value="Genomic_DNA"/>
</dbReference>
<feature type="region of interest" description="Disordered" evidence="1">
    <location>
        <begin position="85"/>
        <end position="110"/>
    </location>
</feature>
<keyword evidence="4" id="KW-1185">Reference proteome</keyword>
<evidence type="ECO:0000313" key="4">
    <source>
        <dbReference type="Proteomes" id="UP000805614"/>
    </source>
</evidence>
<evidence type="ECO:0000256" key="1">
    <source>
        <dbReference type="SAM" id="MobiDB-lite"/>
    </source>
</evidence>
<evidence type="ECO:0000259" key="2">
    <source>
        <dbReference type="Pfam" id="PF13592"/>
    </source>
</evidence>
<feature type="domain" description="Winged helix-turn helix" evidence="2">
    <location>
        <begin position="9"/>
        <end position="35"/>
    </location>
</feature>
<reference evidence="3 4" key="1">
    <citation type="submission" date="2020-06" db="EMBL/GenBank/DDBJ databases">
        <title>Actinomadura xiongansis sp. nov., isolated from soil of Baiyangdian.</title>
        <authorList>
            <person name="Zhang X."/>
        </authorList>
    </citation>
    <scope>NUCLEOTIDE SEQUENCE [LARGE SCALE GENOMIC DNA]</scope>
    <source>
        <strain evidence="3 4">HBUM206468</strain>
    </source>
</reference>
<proteinExistence type="predicted"/>
<sequence>MGPGHARLDDQRWTLARIAAVIKERFGVEYTLRGTSLSAAPDRPVAAGPRHRAPSIKRHLKRTQYRPGLLAATGLHLNRRNVRLSTSVAAGERPRSRLGQRHRRAPTPFS</sequence>